<organism evidence="2 3">
    <name type="scientific">Brassica cretica</name>
    <name type="common">Mustard</name>
    <dbReference type="NCBI Taxonomy" id="69181"/>
    <lineage>
        <taxon>Eukaryota</taxon>
        <taxon>Viridiplantae</taxon>
        <taxon>Streptophyta</taxon>
        <taxon>Embryophyta</taxon>
        <taxon>Tracheophyta</taxon>
        <taxon>Spermatophyta</taxon>
        <taxon>Magnoliopsida</taxon>
        <taxon>eudicotyledons</taxon>
        <taxon>Gunneridae</taxon>
        <taxon>Pentapetalae</taxon>
        <taxon>rosids</taxon>
        <taxon>malvids</taxon>
        <taxon>Brassicales</taxon>
        <taxon>Brassicaceae</taxon>
        <taxon>Brassiceae</taxon>
        <taxon>Brassica</taxon>
    </lineage>
</organism>
<dbReference type="AlphaFoldDB" id="A0A8S9N5M1"/>
<evidence type="ECO:0000313" key="3">
    <source>
        <dbReference type="Proteomes" id="UP000712600"/>
    </source>
</evidence>
<reference evidence="2" key="1">
    <citation type="submission" date="2019-12" db="EMBL/GenBank/DDBJ databases">
        <title>Genome sequencing and annotation of Brassica cretica.</title>
        <authorList>
            <person name="Studholme D.J."/>
            <person name="Sarris P."/>
        </authorList>
    </citation>
    <scope>NUCLEOTIDE SEQUENCE</scope>
    <source>
        <strain evidence="2">PFS-109/04</strain>
        <tissue evidence="2">Leaf</tissue>
    </source>
</reference>
<protein>
    <submittedName>
        <fullName evidence="2">Uncharacterized protein</fullName>
    </submittedName>
</protein>
<proteinExistence type="predicted"/>
<dbReference type="EMBL" id="QGKX02002183">
    <property type="protein sequence ID" value="KAF3487924.1"/>
    <property type="molecule type" value="Genomic_DNA"/>
</dbReference>
<accession>A0A8S9N5M1</accession>
<evidence type="ECO:0000313" key="2">
    <source>
        <dbReference type="EMBL" id="KAF3487924.1"/>
    </source>
</evidence>
<feature type="region of interest" description="Disordered" evidence="1">
    <location>
        <begin position="25"/>
        <end position="60"/>
    </location>
</feature>
<gene>
    <name evidence="2" type="ORF">F2Q69_00053885</name>
</gene>
<dbReference type="Proteomes" id="UP000712600">
    <property type="component" value="Unassembled WGS sequence"/>
</dbReference>
<comment type="caution">
    <text evidence="2">The sequence shown here is derived from an EMBL/GenBank/DDBJ whole genome shotgun (WGS) entry which is preliminary data.</text>
</comment>
<name>A0A8S9N5M1_BRACR</name>
<sequence>MKSKEHWRLNAAISRLVIRNTIRNSKDDELKKTSGDRRLPELTGDSRDQLKFSSPESHEI</sequence>
<evidence type="ECO:0000256" key="1">
    <source>
        <dbReference type="SAM" id="MobiDB-lite"/>
    </source>
</evidence>